<sequence>MRLSLLLIALLCLQLPINTVAVIWKVNEMFSNFLNKTGTNLKKSSSALYNMGTLVEIYADGKLMEPINFNLSNAG</sequence>
<feature type="chain" id="PRO_5043672786" evidence="1">
    <location>
        <begin position="22"/>
        <end position="75"/>
    </location>
</feature>
<feature type="signal peptide" evidence="1">
    <location>
        <begin position="1"/>
        <end position="21"/>
    </location>
</feature>
<evidence type="ECO:0000313" key="3">
    <source>
        <dbReference type="Proteomes" id="UP001500889"/>
    </source>
</evidence>
<protein>
    <submittedName>
        <fullName evidence="2">Uncharacterized protein</fullName>
    </submittedName>
</protein>
<keyword evidence="3" id="KW-1185">Reference proteome</keyword>
<evidence type="ECO:0000313" key="2">
    <source>
        <dbReference type="EMBL" id="BFG05407.1"/>
    </source>
</evidence>
<accession>A0AAU9GCQ8</accession>
<organism evidence="2 3">
    <name type="scientific">Drosophila madeirensis</name>
    <name type="common">Fruit fly</name>
    <dbReference type="NCBI Taxonomy" id="30013"/>
    <lineage>
        <taxon>Eukaryota</taxon>
        <taxon>Metazoa</taxon>
        <taxon>Ecdysozoa</taxon>
        <taxon>Arthropoda</taxon>
        <taxon>Hexapoda</taxon>
        <taxon>Insecta</taxon>
        <taxon>Pterygota</taxon>
        <taxon>Neoptera</taxon>
        <taxon>Endopterygota</taxon>
        <taxon>Diptera</taxon>
        <taxon>Brachycera</taxon>
        <taxon>Muscomorpha</taxon>
        <taxon>Ephydroidea</taxon>
        <taxon>Drosophilidae</taxon>
        <taxon>Drosophila</taxon>
        <taxon>Sophophora</taxon>
    </lineage>
</organism>
<reference evidence="2 3" key="1">
    <citation type="submission" date="2024-02" db="EMBL/GenBank/DDBJ databases">
        <title>A chromosome-level genome assembly of Drosophila madeirensis, a fruit fly species endemic to Madeira island.</title>
        <authorList>
            <person name="Tomihara K."/>
            <person name="Llopart A."/>
            <person name="Yamamoto D."/>
        </authorList>
    </citation>
    <scope>NUCLEOTIDE SEQUENCE [LARGE SCALE GENOMIC DNA]</scope>
    <source>
        <strain evidence="2 3">RF1</strain>
    </source>
</reference>
<dbReference type="AlphaFoldDB" id="A0AAU9GCQ8"/>
<keyword evidence="1" id="KW-0732">Signal</keyword>
<dbReference type="Proteomes" id="UP001500889">
    <property type="component" value="Chromosome E"/>
</dbReference>
<proteinExistence type="predicted"/>
<evidence type="ECO:0000256" key="1">
    <source>
        <dbReference type="SAM" id="SignalP"/>
    </source>
</evidence>
<name>A0AAU9GCQ8_DROMD</name>
<gene>
    <name evidence="2" type="ORF">DMAD_04149</name>
</gene>
<dbReference type="EMBL" id="AP029267">
    <property type="protein sequence ID" value="BFG05407.1"/>
    <property type="molecule type" value="Genomic_DNA"/>
</dbReference>